<dbReference type="EMBL" id="QUSW01000005">
    <property type="protein sequence ID" value="RQP23256.1"/>
    <property type="molecule type" value="Genomic_DNA"/>
</dbReference>
<dbReference type="InterPro" id="IPR022893">
    <property type="entry name" value="Shikimate_DH_fam"/>
</dbReference>
<dbReference type="NCBIfam" id="NF001310">
    <property type="entry name" value="PRK00258.1-2"/>
    <property type="match status" value="1"/>
</dbReference>
<dbReference type="RefSeq" id="WP_124542004.1">
    <property type="nucleotide sequence ID" value="NZ_QUSW01000005.1"/>
</dbReference>
<feature type="binding site" evidence="8">
    <location>
        <position position="61"/>
    </location>
    <ligand>
        <name>shikimate</name>
        <dbReference type="ChEBI" id="CHEBI:36208"/>
    </ligand>
</feature>
<feature type="domain" description="SDH C-terminal" evidence="11">
    <location>
        <begin position="241"/>
        <end position="271"/>
    </location>
</feature>
<evidence type="ECO:0000256" key="5">
    <source>
        <dbReference type="ARBA" id="ARBA00023002"/>
    </source>
</evidence>
<dbReference type="CDD" id="cd01065">
    <property type="entry name" value="NAD_bind_Shikimate_DH"/>
    <property type="match status" value="1"/>
</dbReference>
<evidence type="ECO:0000313" key="13">
    <source>
        <dbReference type="Proteomes" id="UP000267464"/>
    </source>
</evidence>
<dbReference type="InterPro" id="IPR036291">
    <property type="entry name" value="NAD(P)-bd_dom_sf"/>
</dbReference>
<dbReference type="UniPathway" id="UPA00053">
    <property type="reaction ID" value="UER00087"/>
</dbReference>
<feature type="domain" description="Shikimate dehydrogenase substrate binding N-terminal" evidence="10">
    <location>
        <begin position="6"/>
        <end position="88"/>
    </location>
</feature>
<accession>A0A3N7HQ34</accession>
<evidence type="ECO:0000259" key="11">
    <source>
        <dbReference type="Pfam" id="PF18317"/>
    </source>
</evidence>
<comment type="caution">
    <text evidence="12">The sequence shown here is derived from an EMBL/GenBank/DDBJ whole genome shotgun (WGS) entry which is preliminary data.</text>
</comment>
<organism evidence="12 13">
    <name type="scientific">Piscinibacter terrae</name>
    <dbReference type="NCBI Taxonomy" id="2496871"/>
    <lineage>
        <taxon>Bacteria</taxon>
        <taxon>Pseudomonadati</taxon>
        <taxon>Pseudomonadota</taxon>
        <taxon>Betaproteobacteria</taxon>
        <taxon>Burkholderiales</taxon>
        <taxon>Sphaerotilaceae</taxon>
        <taxon>Piscinibacter</taxon>
    </lineage>
</organism>
<feature type="binding site" evidence="8">
    <location>
        <position position="101"/>
    </location>
    <ligand>
        <name>shikimate</name>
        <dbReference type="ChEBI" id="CHEBI:36208"/>
    </ligand>
</feature>
<comment type="similarity">
    <text evidence="8">Belongs to the shikimate dehydrogenase family.</text>
</comment>
<feature type="binding site" evidence="8">
    <location>
        <position position="218"/>
    </location>
    <ligand>
        <name>NADP(+)</name>
        <dbReference type="ChEBI" id="CHEBI:58349"/>
    </ligand>
</feature>
<dbReference type="InterPro" id="IPR013708">
    <property type="entry name" value="Shikimate_DH-bd_N"/>
</dbReference>
<protein>
    <recommendedName>
        <fullName evidence="2 8">Shikimate dehydrogenase (NADP(+))</fullName>
        <shortName evidence="8">SDH</shortName>
        <ecNumber evidence="2 8">1.1.1.25</ecNumber>
    </recommendedName>
</protein>
<feature type="binding site" evidence="8">
    <location>
        <begin position="14"/>
        <end position="16"/>
    </location>
    <ligand>
        <name>shikimate</name>
        <dbReference type="ChEBI" id="CHEBI:36208"/>
    </ligand>
</feature>
<comment type="caution">
    <text evidence="8">Lacks conserved residue(s) required for the propagation of feature annotation.</text>
</comment>
<keyword evidence="4 8" id="KW-0521">NADP</keyword>
<dbReference type="Pfam" id="PF08501">
    <property type="entry name" value="Shikimate_dh_N"/>
    <property type="match status" value="1"/>
</dbReference>
<dbReference type="AlphaFoldDB" id="A0A3N7HQ34"/>
<feature type="domain" description="Quinate/shikimate 5-dehydrogenase/glutamyl-tRNA reductase" evidence="9">
    <location>
        <begin position="116"/>
        <end position="196"/>
    </location>
</feature>
<dbReference type="FunFam" id="3.40.50.10860:FF:000006">
    <property type="entry name" value="Shikimate dehydrogenase (NADP(+))"/>
    <property type="match status" value="1"/>
</dbReference>
<dbReference type="Gene3D" id="3.40.50.720">
    <property type="entry name" value="NAD(P)-binding Rossmann-like Domain"/>
    <property type="match status" value="1"/>
</dbReference>
<dbReference type="SUPFAM" id="SSF53223">
    <property type="entry name" value="Aminoacid dehydrogenase-like, N-terminal domain"/>
    <property type="match status" value="1"/>
</dbReference>
<evidence type="ECO:0000259" key="10">
    <source>
        <dbReference type="Pfam" id="PF08501"/>
    </source>
</evidence>
<feature type="binding site" evidence="8">
    <location>
        <position position="86"/>
    </location>
    <ligand>
        <name>shikimate</name>
        <dbReference type="ChEBI" id="CHEBI:36208"/>
    </ligand>
</feature>
<evidence type="ECO:0000256" key="6">
    <source>
        <dbReference type="ARBA" id="ARBA00023141"/>
    </source>
</evidence>
<evidence type="ECO:0000256" key="8">
    <source>
        <dbReference type="HAMAP-Rule" id="MF_00222"/>
    </source>
</evidence>
<evidence type="ECO:0000256" key="7">
    <source>
        <dbReference type="ARBA" id="ARBA00049442"/>
    </source>
</evidence>
<keyword evidence="3 8" id="KW-0028">Amino-acid biosynthesis</keyword>
<proteinExistence type="inferred from homology"/>
<keyword evidence="13" id="KW-1185">Reference proteome</keyword>
<keyword evidence="5 8" id="KW-0560">Oxidoreductase</keyword>
<dbReference type="GO" id="GO:0005829">
    <property type="term" value="C:cytosol"/>
    <property type="evidence" value="ECO:0007669"/>
    <property type="project" value="TreeGrafter"/>
</dbReference>
<comment type="function">
    <text evidence="8">Involved in the biosynthesis of the chorismate, which leads to the biosynthesis of aromatic amino acids. Catalyzes the reversible NADPH linked reduction of 3-dehydroshikimate (DHSA) to yield shikimate (SA).</text>
</comment>
<evidence type="ECO:0000256" key="3">
    <source>
        <dbReference type="ARBA" id="ARBA00022605"/>
    </source>
</evidence>
<dbReference type="GO" id="GO:0004764">
    <property type="term" value="F:shikimate 3-dehydrogenase (NADP+) activity"/>
    <property type="evidence" value="ECO:0007669"/>
    <property type="project" value="UniProtKB-UniRule"/>
</dbReference>
<comment type="subunit">
    <text evidence="8">Homodimer.</text>
</comment>
<feature type="binding site" evidence="8">
    <location>
        <position position="248"/>
    </location>
    <ligand>
        <name>shikimate</name>
        <dbReference type="ChEBI" id="CHEBI:36208"/>
    </ligand>
</feature>
<feature type="binding site" evidence="8">
    <location>
        <position position="241"/>
    </location>
    <ligand>
        <name>NADP(+)</name>
        <dbReference type="ChEBI" id="CHEBI:58349"/>
    </ligand>
</feature>
<dbReference type="GO" id="GO:0009073">
    <property type="term" value="P:aromatic amino acid family biosynthetic process"/>
    <property type="evidence" value="ECO:0007669"/>
    <property type="project" value="UniProtKB-KW"/>
</dbReference>
<keyword evidence="6 8" id="KW-0057">Aromatic amino acid biosynthesis</keyword>
<dbReference type="InterPro" id="IPR006151">
    <property type="entry name" value="Shikm_DH/Glu-tRNA_Rdtase"/>
</dbReference>
<reference evidence="12 13" key="1">
    <citation type="submission" date="2018-08" db="EMBL/GenBank/DDBJ databases">
        <authorList>
            <person name="Khan S.A."/>
            <person name="Jeon C.O."/>
            <person name="Chun B.H."/>
            <person name="Jeong S.E."/>
        </authorList>
    </citation>
    <scope>NUCLEOTIDE SEQUENCE [LARGE SCALE GENOMIC DNA]</scope>
    <source>
        <strain evidence="12 13">S-16</strain>
    </source>
</reference>
<evidence type="ECO:0000256" key="1">
    <source>
        <dbReference type="ARBA" id="ARBA00004871"/>
    </source>
</evidence>
<evidence type="ECO:0000256" key="2">
    <source>
        <dbReference type="ARBA" id="ARBA00012962"/>
    </source>
</evidence>
<evidence type="ECO:0000259" key="9">
    <source>
        <dbReference type="Pfam" id="PF01488"/>
    </source>
</evidence>
<feature type="binding site" evidence="8">
    <location>
        <position position="220"/>
    </location>
    <ligand>
        <name>shikimate</name>
        <dbReference type="ChEBI" id="CHEBI:36208"/>
    </ligand>
</feature>
<reference evidence="12 13" key="2">
    <citation type="submission" date="2018-12" db="EMBL/GenBank/DDBJ databases">
        <title>Rhizobacter gummiphilus sp. nov., a rubber-degrading bacterium isolated from the soil of a botanical garden in Japan.</title>
        <authorList>
            <person name="Shunsuke S.S."/>
        </authorList>
    </citation>
    <scope>NUCLEOTIDE SEQUENCE [LARGE SCALE GENOMIC DNA]</scope>
    <source>
        <strain evidence="12 13">S-16</strain>
    </source>
</reference>
<dbReference type="GO" id="GO:0009423">
    <property type="term" value="P:chorismate biosynthetic process"/>
    <property type="evidence" value="ECO:0007669"/>
    <property type="project" value="UniProtKB-UniRule"/>
</dbReference>
<dbReference type="PANTHER" id="PTHR21089">
    <property type="entry name" value="SHIKIMATE DEHYDROGENASE"/>
    <property type="match status" value="1"/>
</dbReference>
<dbReference type="OrthoDB" id="9776868at2"/>
<dbReference type="Gene3D" id="3.40.50.10860">
    <property type="entry name" value="Leucine Dehydrogenase, chain A, domain 1"/>
    <property type="match status" value="1"/>
</dbReference>
<dbReference type="InterPro" id="IPR011342">
    <property type="entry name" value="Shikimate_DH"/>
</dbReference>
<sequence length="278" mass="28805">MDRYVVAGNPVEHSQSPFIHALFAKATGEPVEYGRLLAPLDGFEATIRRFAGEGGRGCNVTVPFKFDAFKLAPHHTDRAALAQAANVLRFDAQGWMADNTDGAGLVSDIERNAGVALRGKKVLLIGAGGASAGVLGPLIRAGSVEVVVANRSVDKAQALVERHRAAATLQGTALRAASLDQAGSSYDVVVNGTAASLSGAGIPVGAQVLREGTLALDMMYGPPARGFLDWAASHGAIGRDGLGMLVEQAAEAFLFWRGVRPATAAVLAALRERLAAKA</sequence>
<comment type="catalytic activity">
    <reaction evidence="7 8">
        <text>shikimate + NADP(+) = 3-dehydroshikimate + NADPH + H(+)</text>
        <dbReference type="Rhea" id="RHEA:17737"/>
        <dbReference type="ChEBI" id="CHEBI:15378"/>
        <dbReference type="ChEBI" id="CHEBI:16630"/>
        <dbReference type="ChEBI" id="CHEBI:36208"/>
        <dbReference type="ChEBI" id="CHEBI:57783"/>
        <dbReference type="ChEBI" id="CHEBI:58349"/>
        <dbReference type="EC" id="1.1.1.25"/>
    </reaction>
</comment>
<dbReference type="InterPro" id="IPR046346">
    <property type="entry name" value="Aminoacid_DH-like_N_sf"/>
</dbReference>
<dbReference type="EC" id="1.1.1.25" evidence="2 8"/>
<evidence type="ECO:0000313" key="12">
    <source>
        <dbReference type="EMBL" id="RQP23256.1"/>
    </source>
</evidence>
<feature type="binding site" evidence="8">
    <location>
        <position position="77"/>
    </location>
    <ligand>
        <name>NADP(+)</name>
        <dbReference type="ChEBI" id="CHEBI:58349"/>
    </ligand>
</feature>
<name>A0A3N7HQ34_9BURK</name>
<dbReference type="Pfam" id="PF01488">
    <property type="entry name" value="Shikimate_DH"/>
    <property type="match status" value="1"/>
</dbReference>
<dbReference type="PANTHER" id="PTHR21089:SF1">
    <property type="entry name" value="BIFUNCTIONAL 3-DEHYDROQUINATE DEHYDRATASE_SHIKIMATE DEHYDROGENASE, CHLOROPLASTIC"/>
    <property type="match status" value="1"/>
</dbReference>
<dbReference type="SUPFAM" id="SSF51735">
    <property type="entry name" value="NAD(P)-binding Rossmann-fold domains"/>
    <property type="match status" value="1"/>
</dbReference>
<dbReference type="NCBIfam" id="TIGR00507">
    <property type="entry name" value="aroE"/>
    <property type="match status" value="1"/>
</dbReference>
<dbReference type="Pfam" id="PF18317">
    <property type="entry name" value="SDH_C"/>
    <property type="match status" value="1"/>
</dbReference>
<comment type="pathway">
    <text evidence="1 8">Metabolic intermediate biosynthesis; chorismate biosynthesis; chorismate from D-erythrose 4-phosphate and phosphoenolpyruvate: step 4/7.</text>
</comment>
<feature type="binding site" evidence="8">
    <location>
        <begin position="126"/>
        <end position="130"/>
    </location>
    <ligand>
        <name>NADP(+)</name>
        <dbReference type="ChEBI" id="CHEBI:58349"/>
    </ligand>
</feature>
<dbReference type="Proteomes" id="UP000267464">
    <property type="component" value="Unassembled WGS sequence"/>
</dbReference>
<dbReference type="GO" id="GO:0050661">
    <property type="term" value="F:NADP binding"/>
    <property type="evidence" value="ECO:0007669"/>
    <property type="project" value="InterPro"/>
</dbReference>
<gene>
    <name evidence="8" type="primary">aroE</name>
    <name evidence="12" type="ORF">DZC73_19315</name>
</gene>
<dbReference type="InterPro" id="IPR041121">
    <property type="entry name" value="SDH_C"/>
</dbReference>
<evidence type="ECO:0000256" key="4">
    <source>
        <dbReference type="ARBA" id="ARBA00022857"/>
    </source>
</evidence>
<dbReference type="HAMAP" id="MF_00222">
    <property type="entry name" value="Shikimate_DH_AroE"/>
    <property type="match status" value="1"/>
</dbReference>
<dbReference type="GO" id="GO:0019632">
    <property type="term" value="P:shikimate metabolic process"/>
    <property type="evidence" value="ECO:0007669"/>
    <property type="project" value="InterPro"/>
</dbReference>
<dbReference type="GO" id="GO:0008652">
    <property type="term" value="P:amino acid biosynthetic process"/>
    <property type="evidence" value="ECO:0007669"/>
    <property type="project" value="UniProtKB-KW"/>
</dbReference>
<feature type="active site" description="Proton acceptor" evidence="8">
    <location>
        <position position="65"/>
    </location>
</feature>